<protein>
    <submittedName>
        <fullName evidence="7">Permease for cytosine/purines, uracil, thiamine, allantoin-domain-containing protein</fullName>
    </submittedName>
</protein>
<dbReference type="PANTHER" id="PTHR30618">
    <property type="entry name" value="NCS1 FAMILY PURINE/PYRIMIDINE TRANSPORTER"/>
    <property type="match status" value="1"/>
</dbReference>
<name>A0A9P8ZUB7_9PEZI</name>
<keyword evidence="3 6" id="KW-0812">Transmembrane</keyword>
<dbReference type="OrthoDB" id="2018619at2759"/>
<evidence type="ECO:0000313" key="8">
    <source>
        <dbReference type="Proteomes" id="UP000758603"/>
    </source>
</evidence>
<feature type="transmembrane region" description="Helical" evidence="6">
    <location>
        <begin position="33"/>
        <end position="55"/>
    </location>
</feature>
<dbReference type="Pfam" id="PF02133">
    <property type="entry name" value="Transp_cyt_pur"/>
    <property type="match status" value="2"/>
</dbReference>
<dbReference type="AlphaFoldDB" id="A0A9P8ZUB7"/>
<dbReference type="RefSeq" id="XP_045954710.1">
    <property type="nucleotide sequence ID" value="XM_046105721.1"/>
</dbReference>
<evidence type="ECO:0000256" key="6">
    <source>
        <dbReference type="SAM" id="Phobius"/>
    </source>
</evidence>
<comment type="similarity">
    <text evidence="2">Belongs to the purine-cytosine permease (2.A.39) family.</text>
</comment>
<feature type="transmembrane region" description="Helical" evidence="6">
    <location>
        <begin position="396"/>
        <end position="421"/>
    </location>
</feature>
<feature type="transmembrane region" description="Helical" evidence="6">
    <location>
        <begin position="359"/>
        <end position="376"/>
    </location>
</feature>
<evidence type="ECO:0000313" key="7">
    <source>
        <dbReference type="EMBL" id="KAH6648198.1"/>
    </source>
</evidence>
<reference evidence="7" key="1">
    <citation type="journal article" date="2021" name="Nat. Commun.">
        <title>Genetic determinants of endophytism in the Arabidopsis root mycobiome.</title>
        <authorList>
            <person name="Mesny F."/>
            <person name="Miyauchi S."/>
            <person name="Thiergart T."/>
            <person name="Pickel B."/>
            <person name="Atanasova L."/>
            <person name="Karlsson M."/>
            <person name="Huettel B."/>
            <person name="Barry K.W."/>
            <person name="Haridas S."/>
            <person name="Chen C."/>
            <person name="Bauer D."/>
            <person name="Andreopoulos W."/>
            <person name="Pangilinan J."/>
            <person name="LaButti K."/>
            <person name="Riley R."/>
            <person name="Lipzen A."/>
            <person name="Clum A."/>
            <person name="Drula E."/>
            <person name="Henrissat B."/>
            <person name="Kohler A."/>
            <person name="Grigoriev I.V."/>
            <person name="Martin F.M."/>
            <person name="Hacquard S."/>
        </authorList>
    </citation>
    <scope>NUCLEOTIDE SEQUENCE</scope>
    <source>
        <strain evidence="7">MPI-SDFR-AT-0073</strain>
    </source>
</reference>
<evidence type="ECO:0000256" key="3">
    <source>
        <dbReference type="ARBA" id="ARBA00022692"/>
    </source>
</evidence>
<dbReference type="GO" id="GO:0015205">
    <property type="term" value="F:nucleobase transmembrane transporter activity"/>
    <property type="evidence" value="ECO:0007669"/>
    <property type="project" value="TreeGrafter"/>
</dbReference>
<accession>A0A9P8ZUB7</accession>
<feature type="transmembrane region" description="Helical" evidence="6">
    <location>
        <begin position="121"/>
        <end position="137"/>
    </location>
</feature>
<comment type="caution">
    <text evidence="7">The sequence shown here is derived from an EMBL/GenBank/DDBJ whole genome shotgun (WGS) entry which is preliminary data.</text>
</comment>
<dbReference type="GeneID" id="70134612"/>
<organism evidence="7 8">
    <name type="scientific">Truncatella angustata</name>
    <dbReference type="NCBI Taxonomy" id="152316"/>
    <lineage>
        <taxon>Eukaryota</taxon>
        <taxon>Fungi</taxon>
        <taxon>Dikarya</taxon>
        <taxon>Ascomycota</taxon>
        <taxon>Pezizomycotina</taxon>
        <taxon>Sordariomycetes</taxon>
        <taxon>Xylariomycetidae</taxon>
        <taxon>Amphisphaeriales</taxon>
        <taxon>Sporocadaceae</taxon>
        <taxon>Truncatella</taxon>
    </lineage>
</organism>
<evidence type="ECO:0000256" key="1">
    <source>
        <dbReference type="ARBA" id="ARBA00004141"/>
    </source>
</evidence>
<evidence type="ECO:0000256" key="4">
    <source>
        <dbReference type="ARBA" id="ARBA00022989"/>
    </source>
</evidence>
<dbReference type="PANTHER" id="PTHR30618:SF4">
    <property type="entry name" value="ALLANTOIN PERMEASE"/>
    <property type="match status" value="1"/>
</dbReference>
<keyword evidence="8" id="KW-1185">Reference proteome</keyword>
<dbReference type="Gene3D" id="1.10.4160.10">
    <property type="entry name" value="Hydantoin permease"/>
    <property type="match status" value="2"/>
</dbReference>
<comment type="subcellular location">
    <subcellularLocation>
        <location evidence="1">Membrane</location>
        <topology evidence="1">Multi-pass membrane protein</topology>
    </subcellularLocation>
</comment>
<dbReference type="GO" id="GO:0005886">
    <property type="term" value="C:plasma membrane"/>
    <property type="evidence" value="ECO:0007669"/>
    <property type="project" value="TreeGrafter"/>
</dbReference>
<dbReference type="Proteomes" id="UP000758603">
    <property type="component" value="Unassembled WGS sequence"/>
</dbReference>
<keyword evidence="5 6" id="KW-0472">Membrane</keyword>
<feature type="transmembrane region" description="Helical" evidence="6">
    <location>
        <begin position="280"/>
        <end position="297"/>
    </location>
</feature>
<dbReference type="EMBL" id="JAGPXC010000008">
    <property type="protein sequence ID" value="KAH6648198.1"/>
    <property type="molecule type" value="Genomic_DNA"/>
</dbReference>
<sequence>MSTLPQPNRARNNNIGPLEVERRTGNFLTFHNSWLLCNCSIAAYLTGSALIPLGLTWWQAIICKNVITTAALLVSSLAGAYYNTRVGGQYVYLILHSWDPDLEQNVMNTIPSDTGMTSAQFIAYVIFCVSTIPFLWIHSHRIRKLLNGFGATLGSDIWLMISGIIKTIGSIAAGIINQNDFARYASRPAHAYWGQAFAFPIYSIFASVLDILVTAATQNRLGERLRLERDGGGAGTRATVAFAGLALTIAQMGTNIPGNAFAGGIDLSTIFPLYINVRRAAYITAILCPIVYPWRLVKTATTFLTVLSGYGVFLAPMTGMMAASYLIVNKQKLQPEHLYRGDAISIYWYNKGVNWRAPVAWLVGIAMCLPGFIAAVDTSITVPNSVAEFYDLNCVYGFLSGALCYIILHGVFPASAVDAFANQSPEAKEMHRLHHIRWDTAFEFVFGSVWPASRMPRYRERNDKIVICINPSAVIW</sequence>
<feature type="transmembrane region" description="Helical" evidence="6">
    <location>
        <begin position="62"/>
        <end position="82"/>
    </location>
</feature>
<keyword evidence="4 6" id="KW-1133">Transmembrane helix</keyword>
<feature type="transmembrane region" description="Helical" evidence="6">
    <location>
        <begin position="157"/>
        <end position="176"/>
    </location>
</feature>
<feature type="transmembrane region" description="Helical" evidence="6">
    <location>
        <begin position="303"/>
        <end position="328"/>
    </location>
</feature>
<dbReference type="InterPro" id="IPR045225">
    <property type="entry name" value="Uracil/uridine/allantoin_perm"/>
</dbReference>
<gene>
    <name evidence="7" type="ORF">BKA67DRAFT_638850</name>
</gene>
<proteinExistence type="inferred from homology"/>
<feature type="transmembrane region" description="Helical" evidence="6">
    <location>
        <begin position="196"/>
        <end position="216"/>
    </location>
</feature>
<dbReference type="InterPro" id="IPR001248">
    <property type="entry name" value="Pur-cyt_permease"/>
</dbReference>
<evidence type="ECO:0000256" key="2">
    <source>
        <dbReference type="ARBA" id="ARBA00008974"/>
    </source>
</evidence>
<evidence type="ECO:0000256" key="5">
    <source>
        <dbReference type="ARBA" id="ARBA00023136"/>
    </source>
</evidence>